<keyword evidence="9" id="KW-1185">Reference proteome</keyword>
<evidence type="ECO:0000256" key="1">
    <source>
        <dbReference type="ARBA" id="ARBA00022481"/>
    </source>
</evidence>
<keyword evidence="1" id="KW-0488">Methylation</keyword>
<feature type="domain" description="HMA" evidence="7">
    <location>
        <begin position="1"/>
        <end position="68"/>
    </location>
</feature>
<dbReference type="PROSITE" id="PS50846">
    <property type="entry name" value="HMA_2"/>
    <property type="match status" value="1"/>
</dbReference>
<keyword evidence="4" id="KW-0636">Prenylation</keyword>
<dbReference type="InterPro" id="IPR051863">
    <property type="entry name" value="HIPP"/>
</dbReference>
<evidence type="ECO:0000256" key="5">
    <source>
        <dbReference type="ARBA" id="ARBA00024045"/>
    </source>
</evidence>
<dbReference type="InterPro" id="IPR006121">
    <property type="entry name" value="HMA_dom"/>
</dbReference>
<dbReference type="EMBL" id="VIEB01000963">
    <property type="protein sequence ID" value="TQD77422.1"/>
    <property type="molecule type" value="Genomic_DNA"/>
</dbReference>
<evidence type="ECO:0000259" key="7">
    <source>
        <dbReference type="PROSITE" id="PS50846"/>
    </source>
</evidence>
<dbReference type="PANTHER" id="PTHR45811">
    <property type="entry name" value="COPPER TRANSPORT PROTEIN FAMILY-RELATED"/>
    <property type="match status" value="1"/>
</dbReference>
<dbReference type="STRING" id="106549.A0A540KTS8"/>
<protein>
    <recommendedName>
        <fullName evidence="7">HMA domain-containing protein</fullName>
    </recommendedName>
</protein>
<keyword evidence="3" id="KW-0449">Lipoprotein</keyword>
<dbReference type="Gene3D" id="3.30.70.100">
    <property type="match status" value="1"/>
</dbReference>
<evidence type="ECO:0000313" key="9">
    <source>
        <dbReference type="Proteomes" id="UP000315295"/>
    </source>
</evidence>
<dbReference type="GO" id="GO:0046872">
    <property type="term" value="F:metal ion binding"/>
    <property type="evidence" value="ECO:0007669"/>
    <property type="project" value="UniProtKB-KW"/>
</dbReference>
<gene>
    <name evidence="8" type="ORF">C1H46_037039</name>
</gene>
<organism evidence="8 9">
    <name type="scientific">Malus baccata</name>
    <name type="common">Siberian crab apple</name>
    <name type="synonym">Pyrus baccata</name>
    <dbReference type="NCBI Taxonomy" id="106549"/>
    <lineage>
        <taxon>Eukaryota</taxon>
        <taxon>Viridiplantae</taxon>
        <taxon>Streptophyta</taxon>
        <taxon>Embryophyta</taxon>
        <taxon>Tracheophyta</taxon>
        <taxon>Spermatophyta</taxon>
        <taxon>Magnoliopsida</taxon>
        <taxon>eudicotyledons</taxon>
        <taxon>Gunneridae</taxon>
        <taxon>Pentapetalae</taxon>
        <taxon>rosids</taxon>
        <taxon>fabids</taxon>
        <taxon>Rosales</taxon>
        <taxon>Rosaceae</taxon>
        <taxon>Amygdaloideae</taxon>
        <taxon>Maleae</taxon>
        <taxon>Malus</taxon>
    </lineage>
</organism>
<keyword evidence="2" id="KW-0479">Metal-binding</keyword>
<dbReference type="SUPFAM" id="SSF55008">
    <property type="entry name" value="HMA, heavy metal-associated domain"/>
    <property type="match status" value="1"/>
</dbReference>
<feature type="compositionally biased region" description="Basic and acidic residues" evidence="6">
    <location>
        <begin position="71"/>
        <end position="91"/>
    </location>
</feature>
<evidence type="ECO:0000256" key="2">
    <source>
        <dbReference type="ARBA" id="ARBA00022723"/>
    </source>
</evidence>
<comment type="caution">
    <text evidence="8">The sequence shown here is derived from an EMBL/GenBank/DDBJ whole genome shotgun (WGS) entry which is preliminary data.</text>
</comment>
<evidence type="ECO:0000256" key="3">
    <source>
        <dbReference type="ARBA" id="ARBA00023288"/>
    </source>
</evidence>
<evidence type="ECO:0000313" key="8">
    <source>
        <dbReference type="EMBL" id="TQD77422.1"/>
    </source>
</evidence>
<name>A0A540KTS8_MALBA</name>
<dbReference type="AlphaFoldDB" id="A0A540KTS8"/>
<proteinExistence type="inferred from homology"/>
<evidence type="ECO:0000256" key="6">
    <source>
        <dbReference type="SAM" id="MobiDB-lite"/>
    </source>
</evidence>
<feature type="region of interest" description="Disordered" evidence="6">
    <location>
        <begin position="68"/>
        <end position="91"/>
    </location>
</feature>
<dbReference type="PANTHER" id="PTHR45811:SF80">
    <property type="entry name" value="COPPER TRANSPORT PROTEIN FAMILY-RELATED"/>
    <property type="match status" value="1"/>
</dbReference>
<comment type="similarity">
    <text evidence="5">Belongs to the HIPP family.</text>
</comment>
<dbReference type="InterPro" id="IPR036163">
    <property type="entry name" value="HMA_dom_sf"/>
</dbReference>
<reference evidence="8 9" key="1">
    <citation type="journal article" date="2019" name="G3 (Bethesda)">
        <title>Sequencing of a Wild Apple (Malus baccata) Genome Unravels the Differences Between Cultivated and Wild Apple Species Regarding Disease Resistance and Cold Tolerance.</title>
        <authorList>
            <person name="Chen X."/>
        </authorList>
    </citation>
    <scope>NUCLEOTIDE SEQUENCE [LARGE SCALE GENOMIC DNA]</scope>
    <source>
        <strain evidence="9">cv. Shandingzi</strain>
        <tissue evidence="8">Leaves</tissue>
    </source>
</reference>
<evidence type="ECO:0000256" key="4">
    <source>
        <dbReference type="ARBA" id="ARBA00023289"/>
    </source>
</evidence>
<dbReference type="Proteomes" id="UP000315295">
    <property type="component" value="Unassembled WGS sequence"/>
</dbReference>
<accession>A0A540KTS8</accession>
<sequence length="125" mass="14234">MKKVVLKLELYDEKVKKKAMRAISGLEGLDSCSMDMKDKKLTVIGDIDPVELVGRLRKLCPAEIVSVGPAKQEEKKMEPKEEPKKKDPKDEMAEVMKAYQAHYPPMPSYYYVKSSEEDPHTCVIC</sequence>
<dbReference type="Pfam" id="PF00403">
    <property type="entry name" value="HMA"/>
    <property type="match status" value="1"/>
</dbReference>